<organism evidence="3 4">
    <name type="scientific">Candidatus Anoxymicrobium japonicum</name>
    <dbReference type="NCBI Taxonomy" id="2013648"/>
    <lineage>
        <taxon>Bacteria</taxon>
        <taxon>Bacillati</taxon>
        <taxon>Actinomycetota</taxon>
        <taxon>Candidatus Geothermincolia</taxon>
        <taxon>Candidatus Geothermincolales</taxon>
        <taxon>Candidatus Anoxymicrobiaceae</taxon>
        <taxon>Candidatus Anoxymicrobium</taxon>
    </lineage>
</organism>
<evidence type="ECO:0000256" key="1">
    <source>
        <dbReference type="SAM" id="MobiDB-lite"/>
    </source>
</evidence>
<dbReference type="InterPro" id="IPR019887">
    <property type="entry name" value="Tscrpt_reg_AsnC/Lrp_C"/>
</dbReference>
<evidence type="ECO:0000313" key="3">
    <source>
        <dbReference type="EMBL" id="PKQ28914.1"/>
    </source>
</evidence>
<dbReference type="Gene3D" id="3.30.70.920">
    <property type="match status" value="1"/>
</dbReference>
<dbReference type="Pfam" id="PF01037">
    <property type="entry name" value="AsnC_trans_reg"/>
    <property type="match status" value="1"/>
</dbReference>
<gene>
    <name evidence="3" type="ORF">CVT63_00285</name>
</gene>
<protein>
    <recommendedName>
        <fullName evidence="2">Transcription regulator AsnC/Lrp ligand binding domain-containing protein</fullName>
    </recommendedName>
</protein>
<feature type="region of interest" description="Disordered" evidence="1">
    <location>
        <begin position="191"/>
        <end position="215"/>
    </location>
</feature>
<feature type="domain" description="Transcription regulator AsnC/Lrp ligand binding" evidence="2">
    <location>
        <begin position="7"/>
        <end position="76"/>
    </location>
</feature>
<dbReference type="SUPFAM" id="SSF54909">
    <property type="entry name" value="Dimeric alpha+beta barrel"/>
    <property type="match status" value="1"/>
</dbReference>
<dbReference type="AlphaFoldDB" id="A0A2N3G8I3"/>
<accession>A0A2N3G8I3</accession>
<evidence type="ECO:0000259" key="2">
    <source>
        <dbReference type="Pfam" id="PF01037"/>
    </source>
</evidence>
<dbReference type="EMBL" id="PHEX01000002">
    <property type="protein sequence ID" value="PKQ28914.1"/>
    <property type="molecule type" value="Genomic_DNA"/>
</dbReference>
<name>A0A2N3G8I3_9ACTN</name>
<comment type="caution">
    <text evidence="3">The sequence shown here is derived from an EMBL/GenBank/DDBJ whole genome shotgun (WGS) entry which is preliminary data.</text>
</comment>
<feature type="compositionally biased region" description="Acidic residues" evidence="1">
    <location>
        <begin position="199"/>
        <end position="208"/>
    </location>
</feature>
<sequence length="215" mass="24236">MKKKAYVFIKVAAGKLDGVMRVLSEMPQVISAEGVSGHVDVVAIMRGPDLETLQNTILSTVRGIDGIESTETWIVMVSQPDTWTQDELERYASELTENELTAINVLLEKNRGMMIQELIDAIADKLDDDNYDIHDLTVTLTSMTRKAEDQYRRENVIEFDQDMGYFLNDRYTEPLARILVSRGVKLDMNVAPDGREEESGGIEENDVYGDDKTPL</sequence>
<dbReference type="Proteomes" id="UP000233654">
    <property type="component" value="Unassembled WGS sequence"/>
</dbReference>
<dbReference type="InterPro" id="IPR011008">
    <property type="entry name" value="Dimeric_a/b-barrel"/>
</dbReference>
<evidence type="ECO:0000313" key="4">
    <source>
        <dbReference type="Proteomes" id="UP000233654"/>
    </source>
</evidence>
<reference evidence="3 4" key="1">
    <citation type="journal article" date="2017" name="ISME J.">
        <title>Potential for microbial H2 and metal transformations associated with novel bacteria and archaea in deep terrestrial subsurface sediments.</title>
        <authorList>
            <person name="Hernsdorf A.W."/>
            <person name="Amano Y."/>
            <person name="Miyakawa K."/>
            <person name="Ise K."/>
            <person name="Suzuki Y."/>
            <person name="Anantharaman K."/>
            <person name="Probst A."/>
            <person name="Burstein D."/>
            <person name="Thomas B.C."/>
            <person name="Banfield J.F."/>
        </authorList>
    </citation>
    <scope>NUCLEOTIDE SEQUENCE [LARGE SCALE GENOMIC DNA]</scope>
    <source>
        <strain evidence="3">HGW-Actinobacteria-3</strain>
    </source>
</reference>
<proteinExistence type="predicted"/>